<dbReference type="Proteomes" id="UP000093629">
    <property type="component" value="Unassembled WGS sequence"/>
</dbReference>
<gene>
    <name evidence="2" type="ORF">A5636_21650</name>
</gene>
<dbReference type="SUPFAM" id="SSF140459">
    <property type="entry name" value="PE/PPE dimer-like"/>
    <property type="match status" value="1"/>
</dbReference>
<comment type="caution">
    <text evidence="2">The sequence shown here is derived from an EMBL/GenBank/DDBJ whole genome shotgun (WGS) entry which is preliminary data.</text>
</comment>
<evidence type="ECO:0000259" key="1">
    <source>
        <dbReference type="Pfam" id="PF00934"/>
    </source>
</evidence>
<name>A0A1A3N7L7_MYCAS</name>
<accession>A0A1A3N7L7</accession>
<sequence>MSFVVAEADLVSAAAGQLAGLRSSLSEAAAAAAAPTTGIAAAASDEISAAIARIFGTFGQDFQAVNSQAAAFNAEFVRLLNGSASAYVTAEIANAERTLLGGAFGYPTAATDPLGGLLGGLLGGGTTSGGGGLPTGGLTGLLGPLTGGTGALNLLSPALTPLLGGLGGLPGPLGPVLGGLGTSLQNLLAPQALVAPNFSAYPSPYQTLFENTVRNLGDLGANYRLFPILNQIAVNQAHYAQLAAHDFALNLQGFPANVPTNVQLGLQYASTFNLGTQVENFVKGTTGFYGVLGTQLGEFSAGIQQTFPTFQHDLNLAGNAIQQGNYHQAVQYSAHAFIDLFITGFDTSGLGISVSLNPLGVDISGPIGVEGPAGALLPILTAIGQQAQGAASLVPAGTIPGMMARNFANGIGTLTDAGVSADFVLGLTLPPSLTGEAIFGLPLQLGFAVLGSPFAGLDGLAEGATAFSTAMASGNLLAAANAIGNTPAYVMDGFLNGEVIIDQPLPVTVELPVIGIPVTIPVIAHLPLAGLLVPPHGISASVPLNQIVPILGLPDITVPLGGTEFGGLFPFLLNTLPQQVAQSMSYTNTL</sequence>
<dbReference type="InterPro" id="IPR000084">
    <property type="entry name" value="PE-PGRS_N"/>
</dbReference>
<reference evidence="2 3" key="1">
    <citation type="submission" date="2016-06" db="EMBL/GenBank/DDBJ databases">
        <authorList>
            <person name="Kjaerup R.B."/>
            <person name="Dalgaard T.S."/>
            <person name="Juul-Madsen H.R."/>
        </authorList>
    </citation>
    <scope>NUCLEOTIDE SEQUENCE [LARGE SCALE GENOMIC DNA]</scope>
    <source>
        <strain evidence="2 3">1245139.5</strain>
    </source>
</reference>
<feature type="domain" description="PE" evidence="1">
    <location>
        <begin position="4"/>
        <end position="94"/>
    </location>
</feature>
<dbReference type="InterPro" id="IPR038332">
    <property type="entry name" value="PPE_sf"/>
</dbReference>
<dbReference type="Pfam" id="PF00934">
    <property type="entry name" value="PE"/>
    <property type="match status" value="1"/>
</dbReference>
<protein>
    <recommendedName>
        <fullName evidence="1">PE domain-containing protein</fullName>
    </recommendedName>
</protein>
<proteinExistence type="predicted"/>
<dbReference type="AlphaFoldDB" id="A0A1A3N7L7"/>
<organism evidence="2 3">
    <name type="scientific">Mycobacterium asiaticum</name>
    <dbReference type="NCBI Taxonomy" id="1790"/>
    <lineage>
        <taxon>Bacteria</taxon>
        <taxon>Bacillati</taxon>
        <taxon>Actinomycetota</taxon>
        <taxon>Actinomycetes</taxon>
        <taxon>Mycobacteriales</taxon>
        <taxon>Mycobacteriaceae</taxon>
        <taxon>Mycobacterium</taxon>
    </lineage>
</organism>
<evidence type="ECO:0000313" key="3">
    <source>
        <dbReference type="Proteomes" id="UP000093629"/>
    </source>
</evidence>
<keyword evidence="3" id="KW-1185">Reference proteome</keyword>
<dbReference type="Gene3D" id="1.10.287.850">
    <property type="entry name" value="HP0062-like domain"/>
    <property type="match status" value="1"/>
</dbReference>
<dbReference type="EMBL" id="LZLQ01000034">
    <property type="protein sequence ID" value="OBK18143.1"/>
    <property type="molecule type" value="Genomic_DNA"/>
</dbReference>
<evidence type="ECO:0000313" key="2">
    <source>
        <dbReference type="EMBL" id="OBK18143.1"/>
    </source>
</evidence>